<feature type="non-terminal residue" evidence="1">
    <location>
        <position position="106"/>
    </location>
</feature>
<dbReference type="EMBL" id="RBNI01004121">
    <property type="protein sequence ID" value="RUP47756.1"/>
    <property type="molecule type" value="Genomic_DNA"/>
</dbReference>
<gene>
    <name evidence="1" type="ORF">BC936DRAFT_145366</name>
</gene>
<proteinExistence type="predicted"/>
<name>A0A433DA85_9FUNG</name>
<dbReference type="AlphaFoldDB" id="A0A433DA85"/>
<organism evidence="1 2">
    <name type="scientific">Jimgerdemannia flammicorona</name>
    <dbReference type="NCBI Taxonomy" id="994334"/>
    <lineage>
        <taxon>Eukaryota</taxon>
        <taxon>Fungi</taxon>
        <taxon>Fungi incertae sedis</taxon>
        <taxon>Mucoromycota</taxon>
        <taxon>Mucoromycotina</taxon>
        <taxon>Endogonomycetes</taxon>
        <taxon>Endogonales</taxon>
        <taxon>Endogonaceae</taxon>
        <taxon>Jimgerdemannia</taxon>
    </lineage>
</organism>
<keyword evidence="2" id="KW-1185">Reference proteome</keyword>
<protein>
    <submittedName>
        <fullName evidence="1">Uncharacterized protein</fullName>
    </submittedName>
</protein>
<evidence type="ECO:0000313" key="1">
    <source>
        <dbReference type="EMBL" id="RUP47756.1"/>
    </source>
</evidence>
<comment type="caution">
    <text evidence="1">The sequence shown here is derived from an EMBL/GenBank/DDBJ whole genome shotgun (WGS) entry which is preliminary data.</text>
</comment>
<accession>A0A433DA85</accession>
<dbReference type="Proteomes" id="UP000268093">
    <property type="component" value="Unassembled WGS sequence"/>
</dbReference>
<evidence type="ECO:0000313" key="2">
    <source>
        <dbReference type="Proteomes" id="UP000268093"/>
    </source>
</evidence>
<reference evidence="1 2" key="1">
    <citation type="journal article" date="2018" name="New Phytol.">
        <title>Phylogenomics of Endogonaceae and evolution of mycorrhizas within Mucoromycota.</title>
        <authorList>
            <person name="Chang Y."/>
            <person name="Desiro A."/>
            <person name="Na H."/>
            <person name="Sandor L."/>
            <person name="Lipzen A."/>
            <person name="Clum A."/>
            <person name="Barry K."/>
            <person name="Grigoriev I.V."/>
            <person name="Martin F.M."/>
            <person name="Stajich J.E."/>
            <person name="Smith M.E."/>
            <person name="Bonito G."/>
            <person name="Spatafora J.W."/>
        </authorList>
    </citation>
    <scope>NUCLEOTIDE SEQUENCE [LARGE SCALE GENOMIC DNA]</scope>
    <source>
        <strain evidence="1 2">GMNB39</strain>
    </source>
</reference>
<sequence>MWFDRDHIFAVREFPGILHKLKGHWMSPLNQGIGWLSPALPLKLSLVFFAVSLVEVGLHSRGGRYRQPYTTEPKRKRATLALWWRRRCNSILISSSPVSEAAILRK</sequence>